<evidence type="ECO:0000313" key="9">
    <source>
        <dbReference type="EMBL" id="KID42305.1"/>
    </source>
</evidence>
<dbReference type="PATRIC" id="fig|1614.7.peg.224"/>
<dbReference type="SMART" id="SM00930">
    <property type="entry name" value="NIL"/>
    <property type="match status" value="1"/>
</dbReference>
<dbReference type="InterPro" id="IPR003593">
    <property type="entry name" value="AAA+_ATPase"/>
</dbReference>
<evidence type="ECO:0000256" key="7">
    <source>
        <dbReference type="ARBA" id="ARBA00023136"/>
    </source>
</evidence>
<dbReference type="InterPro" id="IPR045865">
    <property type="entry name" value="ACT-like_dom_sf"/>
</dbReference>
<dbReference type="PANTHER" id="PTHR43166">
    <property type="entry name" value="AMINO ACID IMPORT ATP-BINDING PROTEIN"/>
    <property type="match status" value="1"/>
</dbReference>
<dbReference type="SMART" id="SM00382">
    <property type="entry name" value="AAA"/>
    <property type="match status" value="1"/>
</dbReference>
<feature type="domain" description="ABC transporter" evidence="8">
    <location>
        <begin position="6"/>
        <end position="253"/>
    </location>
</feature>
<protein>
    <submittedName>
        <fullName evidence="9">Methionine ABC transporter ATP-binding protein</fullName>
    </submittedName>
</protein>
<dbReference type="Gene3D" id="3.30.70.260">
    <property type="match status" value="1"/>
</dbReference>
<keyword evidence="5" id="KW-1278">Translocase</keyword>
<dbReference type="SUPFAM" id="SSF52540">
    <property type="entry name" value="P-loop containing nucleoside triphosphate hydrolases"/>
    <property type="match status" value="1"/>
</dbReference>
<dbReference type="InterPro" id="IPR027417">
    <property type="entry name" value="P-loop_NTPase"/>
</dbReference>
<gene>
    <name evidence="9" type="ORF">LfDm3_0234</name>
</gene>
<keyword evidence="1" id="KW-0813">Transport</keyword>
<keyword evidence="6" id="KW-0029">Amino-acid transport</keyword>
<dbReference type="Pfam" id="PF00005">
    <property type="entry name" value="ABC_tran"/>
    <property type="match status" value="1"/>
</dbReference>
<evidence type="ECO:0000256" key="6">
    <source>
        <dbReference type="ARBA" id="ARBA00022970"/>
    </source>
</evidence>
<dbReference type="GeneID" id="74912929"/>
<reference evidence="9 10" key="1">
    <citation type="submission" date="2014-06" db="EMBL/GenBank/DDBJ databases">
        <title>Functional and comparative genomic analyses of the Drosophila gut microbiota identify candidate symbiosis factors.</title>
        <authorList>
            <person name="Newell P.D."/>
            <person name="Chaston J.M."/>
            <person name="Douglas A.E."/>
        </authorList>
    </citation>
    <scope>NUCLEOTIDE SEQUENCE [LARGE SCALE GENOMIC DNA]</scope>
    <source>
        <strain evidence="9 10">DmCS_002</strain>
    </source>
</reference>
<keyword evidence="3" id="KW-0547">Nucleotide-binding</keyword>
<dbReference type="AlphaFoldDB" id="A0A0C1LZK4"/>
<evidence type="ECO:0000256" key="1">
    <source>
        <dbReference type="ARBA" id="ARBA00022448"/>
    </source>
</evidence>
<proteinExistence type="predicted"/>
<dbReference type="InterPro" id="IPR003439">
    <property type="entry name" value="ABC_transporter-like_ATP-bd"/>
</dbReference>
<dbReference type="SUPFAM" id="SSF55021">
    <property type="entry name" value="ACT-like"/>
    <property type="match status" value="1"/>
</dbReference>
<evidence type="ECO:0000256" key="5">
    <source>
        <dbReference type="ARBA" id="ARBA00022967"/>
    </source>
</evidence>
<dbReference type="GO" id="GO:0016887">
    <property type="term" value="F:ATP hydrolysis activity"/>
    <property type="evidence" value="ECO:0007669"/>
    <property type="project" value="InterPro"/>
</dbReference>
<accession>A0A0C1LZK4</accession>
<dbReference type="EMBL" id="JOJZ01000009">
    <property type="protein sequence ID" value="KID42305.1"/>
    <property type="molecule type" value="Genomic_DNA"/>
</dbReference>
<dbReference type="Pfam" id="PF09383">
    <property type="entry name" value="NIL"/>
    <property type="match status" value="1"/>
</dbReference>
<keyword evidence="10" id="KW-1185">Reference proteome</keyword>
<dbReference type="PROSITE" id="PS00211">
    <property type="entry name" value="ABC_TRANSPORTER_1"/>
    <property type="match status" value="1"/>
</dbReference>
<dbReference type="Gene3D" id="3.40.50.300">
    <property type="entry name" value="P-loop containing nucleotide triphosphate hydrolases"/>
    <property type="match status" value="1"/>
</dbReference>
<dbReference type="InterPro" id="IPR018449">
    <property type="entry name" value="NIL_domain"/>
</dbReference>
<dbReference type="InterPro" id="IPR050086">
    <property type="entry name" value="MetN_ABC_transporter-like"/>
</dbReference>
<dbReference type="GO" id="GO:0006865">
    <property type="term" value="P:amino acid transport"/>
    <property type="evidence" value="ECO:0007669"/>
    <property type="project" value="UniProtKB-KW"/>
</dbReference>
<dbReference type="PANTHER" id="PTHR43166:SF30">
    <property type="entry name" value="METHIONINE IMPORT ATP-BINDING PROTEIN METN"/>
    <property type="match status" value="1"/>
</dbReference>
<comment type="caution">
    <text evidence="9">The sequence shown here is derived from an EMBL/GenBank/DDBJ whole genome shotgun (WGS) entry which is preliminary data.</text>
</comment>
<dbReference type="InterPro" id="IPR017871">
    <property type="entry name" value="ABC_transporter-like_CS"/>
</dbReference>
<dbReference type="OrthoDB" id="9802264at2"/>
<evidence type="ECO:0000256" key="2">
    <source>
        <dbReference type="ARBA" id="ARBA00022475"/>
    </source>
</evidence>
<keyword evidence="7" id="KW-0472">Membrane</keyword>
<keyword evidence="4 9" id="KW-0067">ATP-binding</keyword>
<sequence length="351" mass="39019">MSNNIVQFKDVSVTFKQKKNVIHAVSDVTLGIPKGEIFGIAGYSGAGKSTLVRTINLLQKPTDGEVDVFGKTFYKKEGDHVSSISTKDLRDERRQIGMIFQHFNLLEEQNVQRNVEFGLKHSGLKEKEREAKAKKMLDIVGLGDYLKAYPSQLSGGQQQRVAIARALANDPKILISDEATSALDPKNTDQILDLLKELNEKYGLTIILITHEMEAIKRICQQVAIMSDGKVVDVGDLLEIFVDSKNPTTRKIVGNSFNALEILKSMNIDVNKRNLIQLTYLSADITDPIIVSLYEKFHISASIIYSNIEKLGEQVVGTLIVDLLGGKEDQEAAVKYLEGQNIKVTELKEAE</sequence>
<name>A0A0C1LZK4_9LACO</name>
<dbReference type="GO" id="GO:0005524">
    <property type="term" value="F:ATP binding"/>
    <property type="evidence" value="ECO:0007669"/>
    <property type="project" value="UniProtKB-KW"/>
</dbReference>
<evidence type="ECO:0000256" key="3">
    <source>
        <dbReference type="ARBA" id="ARBA00022741"/>
    </source>
</evidence>
<keyword evidence="2" id="KW-1003">Cell membrane</keyword>
<organism evidence="9 10">
    <name type="scientific">Fructilactobacillus fructivorans</name>
    <dbReference type="NCBI Taxonomy" id="1614"/>
    <lineage>
        <taxon>Bacteria</taxon>
        <taxon>Bacillati</taxon>
        <taxon>Bacillota</taxon>
        <taxon>Bacilli</taxon>
        <taxon>Lactobacillales</taxon>
        <taxon>Lactobacillaceae</taxon>
        <taxon>Fructilactobacillus</taxon>
    </lineage>
</organism>
<evidence type="ECO:0000313" key="10">
    <source>
        <dbReference type="Proteomes" id="UP000031397"/>
    </source>
</evidence>
<evidence type="ECO:0000256" key="4">
    <source>
        <dbReference type="ARBA" id="ARBA00022840"/>
    </source>
</evidence>
<dbReference type="Proteomes" id="UP000031397">
    <property type="component" value="Unassembled WGS sequence"/>
</dbReference>
<dbReference type="PROSITE" id="PS50893">
    <property type="entry name" value="ABC_TRANSPORTER_2"/>
    <property type="match status" value="1"/>
</dbReference>
<dbReference type="RefSeq" id="WP_039143293.1">
    <property type="nucleotide sequence ID" value="NZ_JOJZ01000009.1"/>
</dbReference>
<evidence type="ECO:0000259" key="8">
    <source>
        <dbReference type="PROSITE" id="PS50893"/>
    </source>
</evidence>